<name>A0A2U1AFG9_9BACT</name>
<keyword evidence="3" id="KW-0720">Serine protease</keyword>
<dbReference type="PANTHER" id="PTHR45980">
    <property type="match status" value="1"/>
</dbReference>
<reference evidence="6 7" key="1">
    <citation type="submission" date="2018-04" db="EMBL/GenBank/DDBJ databases">
        <title>Genomic Encyclopedia of Type Strains, Phase IV (KMG-IV): sequencing the most valuable type-strain genomes for metagenomic binning, comparative biology and taxonomic classification.</title>
        <authorList>
            <person name="Goeker M."/>
        </authorList>
    </citation>
    <scope>NUCLEOTIDE SEQUENCE [LARGE SCALE GENOMIC DNA]</scope>
    <source>
        <strain evidence="6 7">DSM 14823</strain>
    </source>
</reference>
<evidence type="ECO:0000313" key="5">
    <source>
        <dbReference type="EMBL" id="NMD88231.1"/>
    </source>
</evidence>
<evidence type="ECO:0000256" key="1">
    <source>
        <dbReference type="ARBA" id="ARBA00022670"/>
    </source>
</evidence>
<dbReference type="PANTHER" id="PTHR45980:SF9">
    <property type="entry name" value="PROTEASE DO-LIKE 10, MITOCHONDRIAL-RELATED"/>
    <property type="match status" value="1"/>
</dbReference>
<dbReference type="InterPro" id="IPR046449">
    <property type="entry name" value="DEGP_PDZ_sf"/>
</dbReference>
<dbReference type="GeneID" id="78297006"/>
<dbReference type="Gene3D" id="2.30.42.10">
    <property type="match status" value="1"/>
</dbReference>
<dbReference type="SUPFAM" id="SSF50156">
    <property type="entry name" value="PDZ domain-like"/>
    <property type="match status" value="1"/>
</dbReference>
<evidence type="ECO:0000259" key="4">
    <source>
        <dbReference type="Pfam" id="PF17815"/>
    </source>
</evidence>
<evidence type="ECO:0000313" key="6">
    <source>
        <dbReference type="EMBL" id="PVY35144.1"/>
    </source>
</evidence>
<dbReference type="EMBL" id="JABAEW010000040">
    <property type="protein sequence ID" value="NMD88231.1"/>
    <property type="molecule type" value="Genomic_DNA"/>
</dbReference>
<dbReference type="GO" id="GO:0004252">
    <property type="term" value="F:serine-type endopeptidase activity"/>
    <property type="evidence" value="ECO:0007669"/>
    <property type="project" value="InterPro"/>
</dbReference>
<dbReference type="Pfam" id="PF17815">
    <property type="entry name" value="PDZ_3"/>
    <property type="match status" value="1"/>
</dbReference>
<sequence>MKILKFPAVIVAALFGFLTLFAGEEWTGVVKIFAVSSPPNYFLPWQNFSQQSGSGTGFVIDGNRIITNAHVVAYPTFITVRKPGDQTRYPAKVVAVNHECDLAILTVEDPKFFDGIKPLELADLPPMQSSVAAVGYPVGGDNVSITVGVLSRVEPLEYSHSGKELLGAQIDAAINPGNSGGPVLHEGKVVGIAFQGLGESQNIGYMIPCSVLKHFLEDLKSGKVDGFPDVPFDYEKLENPDLREYCRMKPGQSGILVTSVPEILAEQVPLKAGDVVMKVENFNIANDATIDQGQGKVLYFGCVFWEKQLNTPCRLTILRDGKEMTVETKTVKIPYRIPNQVYDREPEYYIAGGLVFTPLTANFIYSAWRNPGNMPADLAINLGKPRSRPDEEIVIVSMVLADEVNLGYQNIRAIRVVSVNGEKIVSLRQLADLIDRQKDGFLTLVLQNDNKIVMNAAKVKEATPRVMFRYRIASDRSTNLTKPLVFKK</sequence>
<dbReference type="SUPFAM" id="SSF50494">
    <property type="entry name" value="Trypsin-like serine proteases"/>
    <property type="match status" value="1"/>
</dbReference>
<dbReference type="Proteomes" id="UP000245959">
    <property type="component" value="Unassembled WGS sequence"/>
</dbReference>
<dbReference type="InterPro" id="IPR001940">
    <property type="entry name" value="Peptidase_S1C"/>
</dbReference>
<keyword evidence="2" id="KW-0378">Hydrolase</keyword>
<dbReference type="InterPro" id="IPR036034">
    <property type="entry name" value="PDZ_sf"/>
</dbReference>
<proteinExistence type="predicted"/>
<evidence type="ECO:0000256" key="2">
    <source>
        <dbReference type="ARBA" id="ARBA00022801"/>
    </source>
</evidence>
<evidence type="ECO:0000313" key="8">
    <source>
        <dbReference type="Proteomes" id="UP000576225"/>
    </source>
</evidence>
<dbReference type="Pfam" id="PF13365">
    <property type="entry name" value="Trypsin_2"/>
    <property type="match status" value="1"/>
</dbReference>
<dbReference type="Proteomes" id="UP000576225">
    <property type="component" value="Unassembled WGS sequence"/>
</dbReference>
<keyword evidence="7" id="KW-1185">Reference proteome</keyword>
<organism evidence="6 7">
    <name type="scientific">Victivallis vadensis</name>
    <dbReference type="NCBI Taxonomy" id="172901"/>
    <lineage>
        <taxon>Bacteria</taxon>
        <taxon>Pseudomonadati</taxon>
        <taxon>Lentisphaerota</taxon>
        <taxon>Lentisphaeria</taxon>
        <taxon>Victivallales</taxon>
        <taxon>Victivallaceae</taxon>
        <taxon>Victivallis</taxon>
    </lineage>
</organism>
<gene>
    <name evidence="6" type="ORF">C8D82_1435</name>
    <name evidence="5" type="ORF">HF882_16720</name>
</gene>
<comment type="caution">
    <text evidence="6">The sequence shown here is derived from an EMBL/GenBank/DDBJ whole genome shotgun (WGS) entry which is preliminary data.</text>
</comment>
<protein>
    <submittedName>
        <fullName evidence="5 6">Serine protease</fullName>
    </submittedName>
</protein>
<evidence type="ECO:0000313" key="7">
    <source>
        <dbReference type="Proteomes" id="UP000245959"/>
    </source>
</evidence>
<dbReference type="PRINTS" id="PR00834">
    <property type="entry name" value="PROTEASES2C"/>
</dbReference>
<dbReference type="Gene3D" id="2.40.10.120">
    <property type="match status" value="1"/>
</dbReference>
<dbReference type="EMBL" id="QEKH01000043">
    <property type="protein sequence ID" value="PVY35144.1"/>
    <property type="molecule type" value="Genomic_DNA"/>
</dbReference>
<feature type="domain" description="Protease Do-like PDZ" evidence="4">
    <location>
        <begin position="337"/>
        <end position="478"/>
    </location>
</feature>
<dbReference type="Gene3D" id="3.20.190.20">
    <property type="match status" value="1"/>
</dbReference>
<dbReference type="RefSeq" id="WP_116885741.1">
    <property type="nucleotide sequence ID" value="NZ_CAJKCJ010000084.1"/>
</dbReference>
<keyword evidence="1 6" id="KW-0645">Protease</keyword>
<dbReference type="InterPro" id="IPR041517">
    <property type="entry name" value="DEGP_PDZ"/>
</dbReference>
<dbReference type="AlphaFoldDB" id="A0A2U1AFG9"/>
<reference evidence="5 8" key="2">
    <citation type="submission" date="2020-04" db="EMBL/GenBank/DDBJ databases">
        <authorList>
            <person name="Hitch T.C.A."/>
            <person name="Wylensek D."/>
            <person name="Clavel T."/>
        </authorList>
    </citation>
    <scope>NUCLEOTIDE SEQUENCE [LARGE SCALE GENOMIC DNA]</scope>
    <source>
        <strain evidence="5 8">COR2-253-APC-1A</strain>
    </source>
</reference>
<dbReference type="InterPro" id="IPR009003">
    <property type="entry name" value="Peptidase_S1_PA"/>
</dbReference>
<evidence type="ECO:0000256" key="3">
    <source>
        <dbReference type="ARBA" id="ARBA00022825"/>
    </source>
</evidence>
<dbReference type="GO" id="GO:0006508">
    <property type="term" value="P:proteolysis"/>
    <property type="evidence" value="ECO:0007669"/>
    <property type="project" value="UniProtKB-KW"/>
</dbReference>
<accession>A0A2U1AFG9</accession>